<evidence type="ECO:0000313" key="4">
    <source>
        <dbReference type="EMBL" id="TXC81464.1"/>
    </source>
</evidence>
<comment type="caution">
    <text evidence="4">The sequence shown here is derived from an EMBL/GenBank/DDBJ whole genome shotgun (WGS) entry which is preliminary data.</text>
</comment>
<dbReference type="EMBL" id="VORB01000004">
    <property type="protein sequence ID" value="TXC81464.1"/>
    <property type="molecule type" value="Genomic_DNA"/>
</dbReference>
<evidence type="ECO:0000259" key="3">
    <source>
        <dbReference type="Pfam" id="PF05175"/>
    </source>
</evidence>
<evidence type="ECO:0000313" key="5">
    <source>
        <dbReference type="Proteomes" id="UP000321168"/>
    </source>
</evidence>
<dbReference type="Pfam" id="PF05175">
    <property type="entry name" value="MTS"/>
    <property type="match status" value="1"/>
</dbReference>
<organism evidence="4 5">
    <name type="scientific">Luteibaculum oceani</name>
    <dbReference type="NCBI Taxonomy" id="1294296"/>
    <lineage>
        <taxon>Bacteria</taxon>
        <taxon>Pseudomonadati</taxon>
        <taxon>Bacteroidota</taxon>
        <taxon>Flavobacteriia</taxon>
        <taxon>Flavobacteriales</taxon>
        <taxon>Luteibaculaceae</taxon>
        <taxon>Luteibaculum</taxon>
    </lineage>
</organism>
<dbReference type="AlphaFoldDB" id="A0A5C6V9S4"/>
<sequence>MLTNKSFFHFKEFKVYQGNAGLKVNTDGVLLGALASQRHPESILDIGTGTGLIGAIIANRYHKAKHIWLDINEDAVSAAIQTKKHHPQKARIEIILKDFRSYQSNQKFDLIVSNPPYFKAHTASNMNRKIARQQEFLDFDNLLQKSASLLTDNGSLWLVLPANTFEEIQFLGMQNKLYIQSKISIADTPNSEAKRIILALIKDIKPIKTSNLYLFNENGTAHAHFYNLCKDLYVKFPQR</sequence>
<keyword evidence="1 4" id="KW-0489">Methyltransferase</keyword>
<dbReference type="PANTHER" id="PTHR47739">
    <property type="entry name" value="TRNA1(VAL) (ADENINE(37)-N6)-METHYLTRANSFERASE"/>
    <property type="match status" value="1"/>
</dbReference>
<dbReference type="PANTHER" id="PTHR47739:SF1">
    <property type="entry name" value="TRNA1(VAL) (ADENINE(37)-N6)-METHYLTRANSFERASE"/>
    <property type="match status" value="1"/>
</dbReference>
<evidence type="ECO:0000256" key="1">
    <source>
        <dbReference type="ARBA" id="ARBA00022603"/>
    </source>
</evidence>
<dbReference type="PROSITE" id="PS00092">
    <property type="entry name" value="N6_MTASE"/>
    <property type="match status" value="1"/>
</dbReference>
<dbReference type="Proteomes" id="UP000321168">
    <property type="component" value="Unassembled WGS sequence"/>
</dbReference>
<feature type="domain" description="Methyltransferase small" evidence="3">
    <location>
        <begin position="29"/>
        <end position="161"/>
    </location>
</feature>
<protein>
    <submittedName>
        <fullName evidence="4">Methyltransferase</fullName>
    </submittedName>
</protein>
<proteinExistence type="predicted"/>
<keyword evidence="2" id="KW-0949">S-adenosyl-L-methionine</keyword>
<dbReference type="InterPro" id="IPR007848">
    <property type="entry name" value="Small_mtfrase_dom"/>
</dbReference>
<dbReference type="GO" id="GO:0032259">
    <property type="term" value="P:methylation"/>
    <property type="evidence" value="ECO:0007669"/>
    <property type="project" value="UniProtKB-KW"/>
</dbReference>
<dbReference type="SUPFAM" id="SSF53335">
    <property type="entry name" value="S-adenosyl-L-methionine-dependent methyltransferases"/>
    <property type="match status" value="1"/>
</dbReference>
<dbReference type="OrthoDB" id="5383291at2"/>
<keyword evidence="5" id="KW-1185">Reference proteome</keyword>
<dbReference type="Gene3D" id="3.40.50.150">
    <property type="entry name" value="Vaccinia Virus protein VP39"/>
    <property type="match status" value="1"/>
</dbReference>
<dbReference type="GO" id="GO:0003676">
    <property type="term" value="F:nucleic acid binding"/>
    <property type="evidence" value="ECO:0007669"/>
    <property type="project" value="InterPro"/>
</dbReference>
<dbReference type="GO" id="GO:0008170">
    <property type="term" value="F:N-methyltransferase activity"/>
    <property type="evidence" value="ECO:0007669"/>
    <property type="project" value="UniProtKB-ARBA"/>
</dbReference>
<reference evidence="4 5" key="1">
    <citation type="submission" date="2019-08" db="EMBL/GenBank/DDBJ databases">
        <title>Genome of Luteibaculum oceani JCM 18817.</title>
        <authorList>
            <person name="Bowman J.P."/>
        </authorList>
    </citation>
    <scope>NUCLEOTIDE SEQUENCE [LARGE SCALE GENOMIC DNA]</scope>
    <source>
        <strain evidence="4 5">JCM 18817</strain>
    </source>
</reference>
<gene>
    <name evidence="4" type="ORF">FRX97_05520</name>
</gene>
<dbReference type="RefSeq" id="WP_147014193.1">
    <property type="nucleotide sequence ID" value="NZ_VORB01000004.1"/>
</dbReference>
<name>A0A5C6V9S4_9FLAO</name>
<keyword evidence="4" id="KW-0808">Transferase</keyword>
<dbReference type="InterPro" id="IPR050210">
    <property type="entry name" value="tRNA_Adenine-N(6)_MTase"/>
</dbReference>
<dbReference type="CDD" id="cd02440">
    <property type="entry name" value="AdoMet_MTases"/>
    <property type="match status" value="1"/>
</dbReference>
<accession>A0A5C6V9S4</accession>
<dbReference type="GO" id="GO:0008757">
    <property type="term" value="F:S-adenosylmethionine-dependent methyltransferase activity"/>
    <property type="evidence" value="ECO:0007669"/>
    <property type="project" value="UniProtKB-ARBA"/>
</dbReference>
<dbReference type="InterPro" id="IPR002052">
    <property type="entry name" value="DNA_methylase_N6_adenine_CS"/>
</dbReference>
<evidence type="ECO:0000256" key="2">
    <source>
        <dbReference type="ARBA" id="ARBA00022691"/>
    </source>
</evidence>
<dbReference type="InterPro" id="IPR029063">
    <property type="entry name" value="SAM-dependent_MTases_sf"/>
</dbReference>